<feature type="transmembrane region" description="Helical" evidence="2">
    <location>
        <begin position="188"/>
        <end position="209"/>
    </location>
</feature>
<dbReference type="RefSeq" id="XP_022286974.1">
    <property type="nucleotide sequence ID" value="XM_022431266.1"/>
</dbReference>
<accession>A0A8B8AAQ2</accession>
<reference evidence="4" key="2">
    <citation type="submission" date="2025-08" db="UniProtKB">
        <authorList>
            <consortium name="RefSeq"/>
        </authorList>
    </citation>
    <scope>IDENTIFICATION</scope>
    <source>
        <tissue evidence="4">Whole sample</tissue>
    </source>
</reference>
<dbReference type="GeneID" id="111099798"/>
<feature type="transmembrane region" description="Helical" evidence="2">
    <location>
        <begin position="145"/>
        <end position="168"/>
    </location>
</feature>
<organism evidence="3 4">
    <name type="scientific">Crassostrea virginica</name>
    <name type="common">Eastern oyster</name>
    <dbReference type="NCBI Taxonomy" id="6565"/>
    <lineage>
        <taxon>Eukaryota</taxon>
        <taxon>Metazoa</taxon>
        <taxon>Spiralia</taxon>
        <taxon>Lophotrochozoa</taxon>
        <taxon>Mollusca</taxon>
        <taxon>Bivalvia</taxon>
        <taxon>Autobranchia</taxon>
        <taxon>Pteriomorphia</taxon>
        <taxon>Ostreida</taxon>
        <taxon>Ostreoidea</taxon>
        <taxon>Ostreidae</taxon>
        <taxon>Crassostrea</taxon>
    </lineage>
</organism>
<feature type="transmembrane region" description="Helical" evidence="2">
    <location>
        <begin position="7"/>
        <end position="31"/>
    </location>
</feature>
<evidence type="ECO:0000256" key="2">
    <source>
        <dbReference type="SAM" id="Phobius"/>
    </source>
</evidence>
<keyword evidence="2" id="KW-1133">Transmembrane helix</keyword>
<dbReference type="Proteomes" id="UP000694844">
    <property type="component" value="Chromosome 1"/>
</dbReference>
<keyword evidence="2" id="KW-0812">Transmembrane</keyword>
<keyword evidence="3" id="KW-1185">Reference proteome</keyword>
<reference evidence="3" key="1">
    <citation type="submission" date="2024-06" db="UniProtKB">
        <authorList>
            <consortium name="RefSeq"/>
        </authorList>
    </citation>
    <scope>NUCLEOTIDE SEQUENCE [LARGE SCALE GENOMIC DNA]</scope>
</reference>
<feature type="compositionally biased region" description="Basic and acidic residues" evidence="1">
    <location>
        <begin position="220"/>
        <end position="240"/>
    </location>
</feature>
<protein>
    <submittedName>
        <fullName evidence="4">Uncharacterized protein LOC111099798</fullName>
    </submittedName>
</protein>
<sequence>MEKIPTLIIALLAGGIVSMAVSFGVGVASLLGEYWIDYSTTTTTTATVSGFPATIVAAIRANIGLFTTCYFVDTTTTVTTLFGSTTTSLSTNACVDSATTGYIEADTIKMIQKVGQAAGGFLGLGFLSGIIVLVLNILKKLAKPICFVSVAPSGLSFISTIMLVAALIILNKELLTGMSLGDTANLGIVSLVFAFLATVAYAVAAAFIIKRALSTASRTAPEKEQAKSQRESKDEKKGTDTENAATP</sequence>
<dbReference type="KEGG" id="cvn:111099798"/>
<feature type="region of interest" description="Disordered" evidence="1">
    <location>
        <begin position="216"/>
        <end position="247"/>
    </location>
</feature>
<evidence type="ECO:0000256" key="1">
    <source>
        <dbReference type="SAM" id="MobiDB-lite"/>
    </source>
</evidence>
<feature type="transmembrane region" description="Helical" evidence="2">
    <location>
        <begin position="117"/>
        <end position="138"/>
    </location>
</feature>
<evidence type="ECO:0000313" key="3">
    <source>
        <dbReference type="Proteomes" id="UP000694844"/>
    </source>
</evidence>
<gene>
    <name evidence="4" type="primary">LOC111099798</name>
</gene>
<dbReference type="AlphaFoldDB" id="A0A8B8AAQ2"/>
<name>A0A8B8AAQ2_CRAVI</name>
<proteinExistence type="predicted"/>
<evidence type="ECO:0000313" key="4">
    <source>
        <dbReference type="RefSeq" id="XP_022286974.1"/>
    </source>
</evidence>
<keyword evidence="2" id="KW-0472">Membrane</keyword>